<reference evidence="2 3" key="1">
    <citation type="submission" date="2017-01" db="EMBL/GenBank/DDBJ databases">
        <authorList>
            <person name="Varghese N."/>
            <person name="Submissions S."/>
        </authorList>
    </citation>
    <scope>NUCLEOTIDE SEQUENCE [LARGE SCALE GENOMIC DNA]</scope>
    <source>
        <strain evidence="2 3">ATCC 35905</strain>
    </source>
</reference>
<dbReference type="PANTHER" id="PTHR34203:SF15">
    <property type="entry name" value="SLL1173 PROTEIN"/>
    <property type="match status" value="1"/>
</dbReference>
<keyword evidence="3" id="KW-1185">Reference proteome</keyword>
<proteinExistence type="predicted"/>
<keyword evidence="2" id="KW-0489">Methyltransferase</keyword>
<dbReference type="Proteomes" id="UP000186308">
    <property type="component" value="Unassembled WGS sequence"/>
</dbReference>
<dbReference type="InterPro" id="IPR029063">
    <property type="entry name" value="SAM-dependent_MTases_sf"/>
</dbReference>
<dbReference type="GO" id="GO:0008168">
    <property type="term" value="F:methyltransferase activity"/>
    <property type="evidence" value="ECO:0007669"/>
    <property type="project" value="UniProtKB-KW"/>
</dbReference>
<dbReference type="SUPFAM" id="SSF53335">
    <property type="entry name" value="S-adenosyl-L-methionine-dependent methyltransferases"/>
    <property type="match status" value="1"/>
</dbReference>
<dbReference type="InterPro" id="IPR006342">
    <property type="entry name" value="FkbM_mtfrase"/>
</dbReference>
<dbReference type="NCBIfam" id="TIGR01444">
    <property type="entry name" value="fkbM_fam"/>
    <property type="match status" value="1"/>
</dbReference>
<dbReference type="AlphaFoldDB" id="A0A8G2CN19"/>
<dbReference type="Gene3D" id="3.40.50.150">
    <property type="entry name" value="Vaccinia Virus protein VP39"/>
    <property type="match status" value="1"/>
</dbReference>
<name>A0A8G2CN19_ACIRU</name>
<dbReference type="InterPro" id="IPR052514">
    <property type="entry name" value="SAM-dependent_MTase"/>
</dbReference>
<feature type="domain" description="Methyltransferase FkbM" evidence="1">
    <location>
        <begin position="44"/>
        <end position="201"/>
    </location>
</feature>
<dbReference type="Pfam" id="PF05050">
    <property type="entry name" value="Methyltransf_21"/>
    <property type="match status" value="1"/>
</dbReference>
<sequence length="261" mass="29086">MTFDQYSWTGQSAYRNQIHQSFEPVQPYVFFQYAAAAACNIFFDIGANVGVYTILTKTCKTVTEIYAFEPDETAFCHLVQNISSNKMTEVATAFDLVVSDQSGMVNFGTQAPASGINAVISTSIHGMEHYPSTSTRLSISIDEFYHGKNQTIAFKIDVEGHENQVLEGAQRVLVENAAIIQCEIYQNHEETTKFMADLGYRKIFAIKNDYYFSNIAHLVGEQVNLDIISKALSKFVDDSVTALYRYGIQRPTGNVSGTPTL</sequence>
<comment type="caution">
    <text evidence="2">The sequence shown here is derived from an EMBL/GenBank/DDBJ whole genome shotgun (WGS) entry which is preliminary data.</text>
</comment>
<gene>
    <name evidence="2" type="ORF">SAMN05421828_12618</name>
</gene>
<evidence type="ECO:0000313" key="3">
    <source>
        <dbReference type="Proteomes" id="UP000186308"/>
    </source>
</evidence>
<evidence type="ECO:0000313" key="2">
    <source>
        <dbReference type="EMBL" id="SIR35728.1"/>
    </source>
</evidence>
<accession>A0A8G2CN19</accession>
<protein>
    <submittedName>
        <fullName evidence="2">Methyltransferase, FkbM family</fullName>
    </submittedName>
</protein>
<evidence type="ECO:0000259" key="1">
    <source>
        <dbReference type="Pfam" id="PF05050"/>
    </source>
</evidence>
<dbReference type="EMBL" id="FTNE01000026">
    <property type="protein sequence ID" value="SIR35728.1"/>
    <property type="molecule type" value="Genomic_DNA"/>
</dbReference>
<dbReference type="RefSeq" id="WP_076454691.1">
    <property type="nucleotide sequence ID" value="NZ_FTNE01000026.1"/>
</dbReference>
<dbReference type="PANTHER" id="PTHR34203">
    <property type="entry name" value="METHYLTRANSFERASE, FKBM FAMILY PROTEIN"/>
    <property type="match status" value="1"/>
</dbReference>
<organism evidence="2 3">
    <name type="scientific">Acidiphilium rubrum</name>
    <dbReference type="NCBI Taxonomy" id="526"/>
    <lineage>
        <taxon>Bacteria</taxon>
        <taxon>Pseudomonadati</taxon>
        <taxon>Pseudomonadota</taxon>
        <taxon>Alphaproteobacteria</taxon>
        <taxon>Acetobacterales</taxon>
        <taxon>Acidocellaceae</taxon>
        <taxon>Acidiphilium</taxon>
    </lineage>
</organism>
<dbReference type="GO" id="GO:0032259">
    <property type="term" value="P:methylation"/>
    <property type="evidence" value="ECO:0007669"/>
    <property type="project" value="UniProtKB-KW"/>
</dbReference>
<keyword evidence="2" id="KW-0808">Transferase</keyword>